<comment type="caution">
    <text evidence="2">The sequence shown here is derived from an EMBL/GenBank/DDBJ whole genome shotgun (WGS) entry which is preliminary data.</text>
</comment>
<accession>A0A852UUP3</accession>
<feature type="compositionally biased region" description="Basic and acidic residues" evidence="1">
    <location>
        <begin position="55"/>
        <end position="68"/>
    </location>
</feature>
<gene>
    <name evidence="2" type="ORF">HDA43_003566</name>
</gene>
<feature type="compositionally biased region" description="Low complexity" evidence="1">
    <location>
        <begin position="33"/>
        <end position="49"/>
    </location>
</feature>
<reference evidence="2 3" key="1">
    <citation type="submission" date="2020-07" db="EMBL/GenBank/DDBJ databases">
        <title>Sequencing the genomes of 1000 actinobacteria strains.</title>
        <authorList>
            <person name="Klenk H.-P."/>
        </authorList>
    </citation>
    <scope>NUCLEOTIDE SEQUENCE [LARGE SCALE GENOMIC DNA]</scope>
    <source>
        <strain evidence="2 3">DSM 45763</strain>
    </source>
</reference>
<evidence type="ECO:0000256" key="1">
    <source>
        <dbReference type="SAM" id="MobiDB-lite"/>
    </source>
</evidence>
<sequence>MSTPDENQPKTDTEHLLDAAREEGEQAEERRTGGPAAETASGTGSAGDTEMNEADFMRLKELNPDDFE</sequence>
<keyword evidence="3" id="KW-1185">Reference proteome</keyword>
<dbReference type="Proteomes" id="UP000576393">
    <property type="component" value="Unassembled WGS sequence"/>
</dbReference>
<dbReference type="AlphaFoldDB" id="A0A852UUP3"/>
<evidence type="ECO:0000313" key="2">
    <source>
        <dbReference type="EMBL" id="NYF41407.1"/>
    </source>
</evidence>
<feature type="compositionally biased region" description="Basic and acidic residues" evidence="1">
    <location>
        <begin position="7"/>
        <end position="32"/>
    </location>
</feature>
<dbReference type="EMBL" id="JACCCO010000001">
    <property type="protein sequence ID" value="NYF41407.1"/>
    <property type="molecule type" value="Genomic_DNA"/>
</dbReference>
<protein>
    <submittedName>
        <fullName evidence="2">Uncharacterized protein</fullName>
    </submittedName>
</protein>
<organism evidence="2 3">
    <name type="scientific">Streptosporangium sandarakinum</name>
    <dbReference type="NCBI Taxonomy" id="1260955"/>
    <lineage>
        <taxon>Bacteria</taxon>
        <taxon>Bacillati</taxon>
        <taxon>Actinomycetota</taxon>
        <taxon>Actinomycetes</taxon>
        <taxon>Streptosporangiales</taxon>
        <taxon>Streptosporangiaceae</taxon>
        <taxon>Streptosporangium</taxon>
    </lineage>
</organism>
<evidence type="ECO:0000313" key="3">
    <source>
        <dbReference type="Proteomes" id="UP000576393"/>
    </source>
</evidence>
<proteinExistence type="predicted"/>
<feature type="region of interest" description="Disordered" evidence="1">
    <location>
        <begin position="1"/>
        <end position="68"/>
    </location>
</feature>
<name>A0A852UUP3_9ACTN</name>
<dbReference type="RefSeq" id="WP_179822171.1">
    <property type="nucleotide sequence ID" value="NZ_JACCCO010000001.1"/>
</dbReference>